<feature type="transmembrane region" description="Helical" evidence="7">
    <location>
        <begin position="82"/>
        <end position="109"/>
    </location>
</feature>
<evidence type="ECO:0000259" key="8">
    <source>
        <dbReference type="Pfam" id="PF00324"/>
    </source>
</evidence>
<feature type="transmembrane region" description="Helical" evidence="7">
    <location>
        <begin position="385"/>
        <end position="402"/>
    </location>
</feature>
<reference evidence="9" key="1">
    <citation type="journal article" date="2020" name="Stud. Mycol.">
        <title>101 Dothideomycetes genomes: a test case for predicting lifestyles and emergence of pathogens.</title>
        <authorList>
            <person name="Haridas S."/>
            <person name="Albert R."/>
            <person name="Binder M."/>
            <person name="Bloem J."/>
            <person name="Labutti K."/>
            <person name="Salamov A."/>
            <person name="Andreopoulos B."/>
            <person name="Baker S."/>
            <person name="Barry K."/>
            <person name="Bills G."/>
            <person name="Bluhm B."/>
            <person name="Cannon C."/>
            <person name="Castanera R."/>
            <person name="Culley D."/>
            <person name="Daum C."/>
            <person name="Ezra D."/>
            <person name="Gonzalez J."/>
            <person name="Henrissat B."/>
            <person name="Kuo A."/>
            <person name="Liang C."/>
            <person name="Lipzen A."/>
            <person name="Lutzoni F."/>
            <person name="Magnuson J."/>
            <person name="Mondo S."/>
            <person name="Nolan M."/>
            <person name="Ohm R."/>
            <person name="Pangilinan J."/>
            <person name="Park H.-J."/>
            <person name="Ramirez L."/>
            <person name="Alfaro M."/>
            <person name="Sun H."/>
            <person name="Tritt A."/>
            <person name="Yoshinaga Y."/>
            <person name="Zwiers L.-H."/>
            <person name="Turgeon B."/>
            <person name="Goodwin S."/>
            <person name="Spatafora J."/>
            <person name="Crous P."/>
            <person name="Grigoriev I."/>
        </authorList>
    </citation>
    <scope>NUCLEOTIDE SEQUENCE</scope>
    <source>
        <strain evidence="9">CBS 113818</strain>
    </source>
</reference>
<name>A0A6A7AIV8_9PLEO</name>
<evidence type="ECO:0000256" key="5">
    <source>
        <dbReference type="ARBA" id="ARBA00022989"/>
    </source>
</evidence>
<feature type="transmembrane region" description="Helical" evidence="7">
    <location>
        <begin position="414"/>
        <end position="438"/>
    </location>
</feature>
<evidence type="ECO:0000256" key="4">
    <source>
        <dbReference type="ARBA" id="ARBA00022970"/>
    </source>
</evidence>
<keyword evidence="10" id="KW-1185">Reference proteome</keyword>
<dbReference type="AlphaFoldDB" id="A0A6A7AIV8"/>
<feature type="transmembrane region" description="Helical" evidence="7">
    <location>
        <begin position="162"/>
        <end position="182"/>
    </location>
</feature>
<dbReference type="Proteomes" id="UP000799424">
    <property type="component" value="Unassembled WGS sequence"/>
</dbReference>
<dbReference type="FunFam" id="1.20.1740.10:FF:000006">
    <property type="entry name" value="General amino acid permease"/>
    <property type="match status" value="1"/>
</dbReference>
<feature type="domain" description="Amino acid permease/ SLC12A" evidence="8">
    <location>
        <begin position="52"/>
        <end position="516"/>
    </location>
</feature>
<keyword evidence="2" id="KW-0813">Transport</keyword>
<feature type="transmembrane region" description="Helical" evidence="7">
    <location>
        <begin position="129"/>
        <end position="155"/>
    </location>
</feature>
<evidence type="ECO:0000256" key="3">
    <source>
        <dbReference type="ARBA" id="ARBA00022692"/>
    </source>
</evidence>
<feature type="transmembrane region" description="Helical" evidence="7">
    <location>
        <begin position="339"/>
        <end position="359"/>
    </location>
</feature>
<dbReference type="EMBL" id="MU006216">
    <property type="protein sequence ID" value="KAF2833156.1"/>
    <property type="molecule type" value="Genomic_DNA"/>
</dbReference>
<organism evidence="9 10">
    <name type="scientific">Ophiobolus disseminans</name>
    <dbReference type="NCBI Taxonomy" id="1469910"/>
    <lineage>
        <taxon>Eukaryota</taxon>
        <taxon>Fungi</taxon>
        <taxon>Dikarya</taxon>
        <taxon>Ascomycota</taxon>
        <taxon>Pezizomycotina</taxon>
        <taxon>Dothideomycetes</taxon>
        <taxon>Pleosporomycetidae</taxon>
        <taxon>Pleosporales</taxon>
        <taxon>Pleosporineae</taxon>
        <taxon>Phaeosphaeriaceae</taxon>
        <taxon>Ophiobolus</taxon>
    </lineage>
</organism>
<dbReference type="InterPro" id="IPR004841">
    <property type="entry name" value="AA-permease/SLC12A_dom"/>
</dbReference>
<dbReference type="PANTHER" id="PTHR43341:SF15">
    <property type="entry name" value="GENERAL AMINO ACID PERMEASE AGP2"/>
    <property type="match status" value="1"/>
</dbReference>
<evidence type="ECO:0000313" key="10">
    <source>
        <dbReference type="Proteomes" id="UP000799424"/>
    </source>
</evidence>
<dbReference type="Gene3D" id="1.20.1740.10">
    <property type="entry name" value="Amino acid/polyamine transporter I"/>
    <property type="match status" value="1"/>
</dbReference>
<evidence type="ECO:0000256" key="6">
    <source>
        <dbReference type="ARBA" id="ARBA00023136"/>
    </source>
</evidence>
<dbReference type="InterPro" id="IPR004840">
    <property type="entry name" value="Amino_acid_permease_CS"/>
</dbReference>
<feature type="transmembrane region" description="Helical" evidence="7">
    <location>
        <begin position="283"/>
        <end position="304"/>
    </location>
</feature>
<evidence type="ECO:0000256" key="7">
    <source>
        <dbReference type="SAM" id="Phobius"/>
    </source>
</evidence>
<gene>
    <name evidence="9" type="ORF">CC86DRAFT_365120</name>
</gene>
<sequence>MASPGTDFNQHEVKGAHIDEEKTFDGAHQRRVSTVSVRVVGDETHRKLKSRHIQLIGIGGTIGTALYVQIGRGLMNGGPGALFLAFTLWCSVILAVTLSIAEMVTYLPISSPFIRFAGRFVDDAFGVAAGWNFFVFEAALVPFEIVACNLIIGFWSNIVPTWAIIAIIIVLYGVINLMAVKWYGETEFWAAIGKVFLIIGLLIFTFISMLGGNPAKDRYGFRYWKNPGSFKPLYTDGDLGRFLGFMNCLIQASFTIAGPDYVSMAAGETENPRKVMPRAYNAVFYRLTFFFVLGSLAVGINVPYNDQTLIDALTKGKPGAAASPYVIAMNRLRIEGLPHVVNAGVLASAFSAGNSYVYCASRSLFGLALEGKAPKVFTKCTKQGVPIYSVALVLLIALLSFLQLSENSAVVLNWFVALVTASQLINFSVMCFTFLRFYKACQLQGLDRNTLPYKGMLQPYAAYYGLVCTFIMAFVGGYPVFLKGHWNVPDFLFSYMMIFVFPILYFGWKFIKKTKIIKPHEADLITDLAEIEEYTRNFVETPETNAFNRVLDKLFG</sequence>
<feature type="transmembrane region" description="Helical" evidence="7">
    <location>
        <begin position="459"/>
        <end position="480"/>
    </location>
</feature>
<comment type="subcellular location">
    <subcellularLocation>
        <location evidence="1">Membrane</location>
        <topology evidence="1">Multi-pass membrane protein</topology>
    </subcellularLocation>
</comment>
<feature type="transmembrane region" description="Helical" evidence="7">
    <location>
        <begin position="188"/>
        <end position="212"/>
    </location>
</feature>
<protein>
    <recommendedName>
        <fullName evidence="8">Amino acid permease/ SLC12A domain-containing protein</fullName>
    </recommendedName>
</protein>
<evidence type="ECO:0000256" key="1">
    <source>
        <dbReference type="ARBA" id="ARBA00004141"/>
    </source>
</evidence>
<dbReference type="Pfam" id="PF00324">
    <property type="entry name" value="AA_permease"/>
    <property type="match status" value="1"/>
</dbReference>
<feature type="transmembrane region" description="Helical" evidence="7">
    <location>
        <begin position="492"/>
        <end position="511"/>
    </location>
</feature>
<dbReference type="OrthoDB" id="10062876at2759"/>
<dbReference type="GO" id="GO:0015171">
    <property type="term" value="F:amino acid transmembrane transporter activity"/>
    <property type="evidence" value="ECO:0007669"/>
    <property type="project" value="TreeGrafter"/>
</dbReference>
<feature type="transmembrane region" description="Helical" evidence="7">
    <location>
        <begin position="52"/>
        <end position="70"/>
    </location>
</feature>
<dbReference type="PANTHER" id="PTHR43341">
    <property type="entry name" value="AMINO ACID PERMEASE"/>
    <property type="match status" value="1"/>
</dbReference>
<evidence type="ECO:0000313" key="9">
    <source>
        <dbReference type="EMBL" id="KAF2833156.1"/>
    </source>
</evidence>
<dbReference type="GO" id="GO:0016020">
    <property type="term" value="C:membrane"/>
    <property type="evidence" value="ECO:0007669"/>
    <property type="project" value="UniProtKB-SubCell"/>
</dbReference>
<accession>A0A6A7AIV8</accession>
<dbReference type="InterPro" id="IPR050524">
    <property type="entry name" value="APC_YAT"/>
</dbReference>
<dbReference type="PIRSF" id="PIRSF006060">
    <property type="entry name" value="AA_transporter"/>
    <property type="match status" value="1"/>
</dbReference>
<evidence type="ECO:0000256" key="2">
    <source>
        <dbReference type="ARBA" id="ARBA00022448"/>
    </source>
</evidence>
<keyword evidence="5 7" id="KW-1133">Transmembrane helix</keyword>
<dbReference type="PROSITE" id="PS00218">
    <property type="entry name" value="AMINO_ACID_PERMEASE_1"/>
    <property type="match status" value="1"/>
</dbReference>
<keyword evidence="4" id="KW-0029">Amino-acid transport</keyword>
<proteinExistence type="predicted"/>
<keyword evidence="6 7" id="KW-0472">Membrane</keyword>
<keyword evidence="3 7" id="KW-0812">Transmembrane</keyword>